<dbReference type="Proteomes" id="UP000256328">
    <property type="component" value="Unassembled WGS sequence"/>
</dbReference>
<keyword evidence="3" id="KW-1185">Reference proteome</keyword>
<accession>A0A3D8T9E9</accession>
<name>A0A3D8T9E9_9HELO</name>
<sequence length="86" mass="9211">MVKETFQGWKLALHVQNVGASKAHPSGWASMKAVGSSHWRESAEVVPGCPPSNGSTDHPVTPNRKPAISVRVALKLPLDESGGTWR</sequence>
<dbReference type="EMBL" id="PDLN01000001">
    <property type="protein sequence ID" value="RDW95199.1"/>
    <property type="molecule type" value="Genomic_DNA"/>
</dbReference>
<feature type="region of interest" description="Disordered" evidence="1">
    <location>
        <begin position="43"/>
        <end position="64"/>
    </location>
</feature>
<organism evidence="2 3">
    <name type="scientific">Coleophoma crateriformis</name>
    <dbReference type="NCBI Taxonomy" id="565419"/>
    <lineage>
        <taxon>Eukaryota</taxon>
        <taxon>Fungi</taxon>
        <taxon>Dikarya</taxon>
        <taxon>Ascomycota</taxon>
        <taxon>Pezizomycotina</taxon>
        <taxon>Leotiomycetes</taxon>
        <taxon>Helotiales</taxon>
        <taxon>Dermateaceae</taxon>
        <taxon>Coleophoma</taxon>
    </lineage>
</organism>
<comment type="caution">
    <text evidence="2">The sequence shown here is derived from an EMBL/GenBank/DDBJ whole genome shotgun (WGS) entry which is preliminary data.</text>
</comment>
<dbReference type="AlphaFoldDB" id="A0A3D8T9E9"/>
<evidence type="ECO:0000256" key="1">
    <source>
        <dbReference type="SAM" id="MobiDB-lite"/>
    </source>
</evidence>
<evidence type="ECO:0000313" key="2">
    <source>
        <dbReference type="EMBL" id="RDW95199.1"/>
    </source>
</evidence>
<reference evidence="2 3" key="1">
    <citation type="journal article" date="2018" name="IMA Fungus">
        <title>IMA Genome-F 9: Draft genome sequence of Annulohypoxylon stygium, Aspergillus mulundensis, Berkeleyomyces basicola (syn. Thielaviopsis basicola), Ceratocystis smalleyi, two Cercospora beticola strains, Coleophoma cylindrospora, Fusarium fracticaudum, Phialophora cf. hyalina, and Morchella septimelata.</title>
        <authorList>
            <person name="Wingfield B.D."/>
            <person name="Bills G.F."/>
            <person name="Dong Y."/>
            <person name="Huang W."/>
            <person name="Nel W.J."/>
            <person name="Swalarsk-Parry B.S."/>
            <person name="Vaghefi N."/>
            <person name="Wilken P.M."/>
            <person name="An Z."/>
            <person name="de Beer Z.W."/>
            <person name="De Vos L."/>
            <person name="Chen L."/>
            <person name="Duong T.A."/>
            <person name="Gao Y."/>
            <person name="Hammerbacher A."/>
            <person name="Kikkert J.R."/>
            <person name="Li Y."/>
            <person name="Li H."/>
            <person name="Li K."/>
            <person name="Li Q."/>
            <person name="Liu X."/>
            <person name="Ma X."/>
            <person name="Naidoo K."/>
            <person name="Pethybridge S.J."/>
            <person name="Sun J."/>
            <person name="Steenkamp E.T."/>
            <person name="van der Nest M.A."/>
            <person name="van Wyk S."/>
            <person name="Wingfield M.J."/>
            <person name="Xiong C."/>
            <person name="Yue Q."/>
            <person name="Zhang X."/>
        </authorList>
    </citation>
    <scope>NUCLEOTIDE SEQUENCE [LARGE SCALE GENOMIC DNA]</scope>
    <source>
        <strain evidence="2 3">BP5796</strain>
    </source>
</reference>
<evidence type="ECO:0000313" key="3">
    <source>
        <dbReference type="Proteomes" id="UP000256328"/>
    </source>
</evidence>
<protein>
    <submittedName>
        <fullName evidence="2">Uncharacterized protein</fullName>
    </submittedName>
</protein>
<proteinExistence type="predicted"/>
<gene>
    <name evidence="2" type="ORF">BP5796_00962</name>
</gene>